<evidence type="ECO:0000313" key="2">
    <source>
        <dbReference type="EMBL" id="VDP03721.1"/>
    </source>
</evidence>
<feature type="compositionally biased region" description="Polar residues" evidence="1">
    <location>
        <begin position="21"/>
        <end position="30"/>
    </location>
</feature>
<dbReference type="WBParaSite" id="SBAD_0000440301-mRNA-1">
    <property type="protein sequence ID" value="SBAD_0000440301-mRNA-1"/>
    <property type="gene ID" value="SBAD_0000440301"/>
</dbReference>
<accession>A0A183IKS3</accession>
<proteinExistence type="predicted"/>
<reference evidence="4" key="1">
    <citation type="submission" date="2016-06" db="UniProtKB">
        <authorList>
            <consortium name="WormBaseParasite"/>
        </authorList>
    </citation>
    <scope>IDENTIFICATION</scope>
</reference>
<evidence type="ECO:0000313" key="3">
    <source>
        <dbReference type="Proteomes" id="UP000270296"/>
    </source>
</evidence>
<dbReference type="Proteomes" id="UP000270296">
    <property type="component" value="Unassembled WGS sequence"/>
</dbReference>
<dbReference type="EMBL" id="UZAM01008195">
    <property type="protein sequence ID" value="VDP03721.1"/>
    <property type="molecule type" value="Genomic_DNA"/>
</dbReference>
<protein>
    <submittedName>
        <fullName evidence="4">CaM_binding domain-containing protein</fullName>
    </submittedName>
</protein>
<evidence type="ECO:0000256" key="1">
    <source>
        <dbReference type="SAM" id="MobiDB-lite"/>
    </source>
</evidence>
<gene>
    <name evidence="2" type="ORF">SBAD_LOCUS4219</name>
</gene>
<sequence>MRKIFATDDEGTSQRDPEGIPQNQGLVETISSEKVEQDLSRRKNKIALDSDGVPIVAWKALGQEGLSKGKPKFQVLERPLASNNALKVTPSIRSVQDKLMMLQRANETTVPAKCEELSPTTEELRSVAFNDTTSKFADGKAEPWLPQLTCSKTNKDDAVCDHRANGSKPKHEVNGILNAIHVRPEIREYPRRKARKVVHLHRKEKF</sequence>
<feature type="region of interest" description="Disordered" evidence="1">
    <location>
        <begin position="1"/>
        <end position="34"/>
    </location>
</feature>
<reference evidence="2 3" key="2">
    <citation type="submission" date="2018-11" db="EMBL/GenBank/DDBJ databases">
        <authorList>
            <consortium name="Pathogen Informatics"/>
        </authorList>
    </citation>
    <scope>NUCLEOTIDE SEQUENCE [LARGE SCALE GENOMIC DNA]</scope>
</reference>
<keyword evidence="3" id="KW-1185">Reference proteome</keyword>
<organism evidence="4">
    <name type="scientific">Soboliphyme baturini</name>
    <dbReference type="NCBI Taxonomy" id="241478"/>
    <lineage>
        <taxon>Eukaryota</taxon>
        <taxon>Metazoa</taxon>
        <taxon>Ecdysozoa</taxon>
        <taxon>Nematoda</taxon>
        <taxon>Enoplea</taxon>
        <taxon>Dorylaimia</taxon>
        <taxon>Dioctophymatida</taxon>
        <taxon>Dioctophymatoidea</taxon>
        <taxon>Soboliphymatidae</taxon>
        <taxon>Soboliphyme</taxon>
    </lineage>
</organism>
<dbReference type="AlphaFoldDB" id="A0A183IKS3"/>
<name>A0A183IKS3_9BILA</name>
<evidence type="ECO:0000313" key="4">
    <source>
        <dbReference type="WBParaSite" id="SBAD_0000440301-mRNA-1"/>
    </source>
</evidence>